<evidence type="ECO:0000259" key="2">
    <source>
        <dbReference type="Pfam" id="PF00535"/>
    </source>
</evidence>
<dbReference type="SUPFAM" id="SSF53448">
    <property type="entry name" value="Nucleotide-diphospho-sugar transferases"/>
    <property type="match status" value="1"/>
</dbReference>
<dbReference type="PANTHER" id="PTHR22916:SF3">
    <property type="entry name" value="UDP-GLCNAC:BETAGAL BETA-1,3-N-ACETYLGLUCOSAMINYLTRANSFERASE-LIKE PROTEIN 1"/>
    <property type="match status" value="1"/>
</dbReference>
<organism evidence="3 4">
    <name type="scientific">Pueribacillus theae</name>
    <dbReference type="NCBI Taxonomy" id="2171751"/>
    <lineage>
        <taxon>Bacteria</taxon>
        <taxon>Bacillati</taxon>
        <taxon>Bacillota</taxon>
        <taxon>Bacilli</taxon>
        <taxon>Bacillales</taxon>
        <taxon>Bacillaceae</taxon>
        <taxon>Pueribacillus</taxon>
    </lineage>
</organism>
<gene>
    <name evidence="3" type="ORF">DCC39_03170</name>
</gene>
<dbReference type="RefSeq" id="WP_116553439.1">
    <property type="nucleotide sequence ID" value="NZ_QCZG01000004.1"/>
</dbReference>
<keyword evidence="4" id="KW-1185">Reference proteome</keyword>
<name>A0A2U1K6L0_9BACI</name>
<dbReference type="InterPro" id="IPR029044">
    <property type="entry name" value="Nucleotide-diphossugar_trans"/>
</dbReference>
<keyword evidence="3" id="KW-0808">Transferase</keyword>
<dbReference type="GO" id="GO:0016758">
    <property type="term" value="F:hexosyltransferase activity"/>
    <property type="evidence" value="ECO:0007669"/>
    <property type="project" value="UniProtKB-ARBA"/>
</dbReference>
<dbReference type="InterPro" id="IPR001173">
    <property type="entry name" value="Glyco_trans_2-like"/>
</dbReference>
<evidence type="ECO:0000256" key="1">
    <source>
        <dbReference type="ARBA" id="ARBA00006739"/>
    </source>
</evidence>
<dbReference type="Gene3D" id="3.90.550.10">
    <property type="entry name" value="Spore Coat Polysaccharide Biosynthesis Protein SpsA, Chain A"/>
    <property type="match status" value="1"/>
</dbReference>
<protein>
    <submittedName>
        <fullName evidence="3">Glycosyltransferase family 2 protein</fullName>
    </submittedName>
</protein>
<evidence type="ECO:0000313" key="3">
    <source>
        <dbReference type="EMBL" id="PWA12885.1"/>
    </source>
</evidence>
<dbReference type="CDD" id="cd00761">
    <property type="entry name" value="Glyco_tranf_GTA_type"/>
    <property type="match status" value="1"/>
</dbReference>
<proteinExistence type="inferred from homology"/>
<comment type="similarity">
    <text evidence="1">Belongs to the glycosyltransferase 2 family.</text>
</comment>
<dbReference type="Proteomes" id="UP000245998">
    <property type="component" value="Unassembled WGS sequence"/>
</dbReference>
<reference evidence="3 4" key="1">
    <citation type="submission" date="2018-04" db="EMBL/GenBank/DDBJ databases">
        <title>Camelliibacillus theae gen. nov., sp. nov., isolated from Pu'er tea.</title>
        <authorList>
            <person name="Niu L."/>
        </authorList>
    </citation>
    <scope>NUCLEOTIDE SEQUENCE [LARGE SCALE GENOMIC DNA]</scope>
    <source>
        <strain evidence="3 4">T8</strain>
    </source>
</reference>
<comment type="caution">
    <text evidence="3">The sequence shown here is derived from an EMBL/GenBank/DDBJ whole genome shotgun (WGS) entry which is preliminary data.</text>
</comment>
<dbReference type="OrthoDB" id="396512at2"/>
<dbReference type="Pfam" id="PF00535">
    <property type="entry name" value="Glycos_transf_2"/>
    <property type="match status" value="1"/>
</dbReference>
<dbReference type="PANTHER" id="PTHR22916">
    <property type="entry name" value="GLYCOSYLTRANSFERASE"/>
    <property type="match status" value="1"/>
</dbReference>
<accession>A0A2U1K6L0</accession>
<evidence type="ECO:0000313" key="4">
    <source>
        <dbReference type="Proteomes" id="UP000245998"/>
    </source>
</evidence>
<dbReference type="EMBL" id="QCZG01000004">
    <property type="protein sequence ID" value="PWA12885.1"/>
    <property type="molecule type" value="Genomic_DNA"/>
</dbReference>
<sequence>MSFFIRLFSPTAKKINVLFDSAEYNEEGYYIYSPSKKENYKVTVIMPVYNAEKTLRKAIESVINQSIGFENVEFIIIDDKSSDGSRSIILEYAKTYPNIVPIFFKKNNGSPAIPRNIGMKLAKGEYIKFIDSDDWLAPNGIETLYNLLVKTGDHYAIGRTIKAEDGKYAITGEYNSCENRDSIHPCSIPHVFQHLGPTARMMRTQFLREYNCKFPNMKYAEDKQFFIDVLTNCPTISTSKEVIYYVNRNQENKSLVSRTSIFEKTDTNIAVIKHVIKKNLPENVERMVLNRLYEFDCITRLFNRHHFLRSIRKDRYFKKFAEVLDTTKGLRYDFTENFFEPWHKVLVQLFKEERFEDIVTLIQWSLKEKIKETVVKDGLPYYKLPFEEPYQLARMDLLAVYHSSIKESDQMKLYITIYGDLGHTIDSLVIRERHNQLNEIEFPIKHVSEHLYEVALPYGQLTNLTSSSYQVYVKYDQYRKLLIKMNTRNIISHGKRELDFYTTIGDNYGLNIK</sequence>
<dbReference type="AlphaFoldDB" id="A0A2U1K6L0"/>
<feature type="domain" description="Glycosyltransferase 2-like" evidence="2">
    <location>
        <begin position="43"/>
        <end position="209"/>
    </location>
</feature>